<dbReference type="PANTHER" id="PTHR11048:SF28">
    <property type="entry name" value="4-HYDROXYBENZOATE POLYPRENYLTRANSFERASE, MITOCHONDRIAL"/>
    <property type="match status" value="1"/>
</dbReference>
<keyword evidence="5 15" id="KW-0831">Ubiquinone biosynthesis</keyword>
<feature type="transmembrane region" description="Helical" evidence="15">
    <location>
        <begin position="402"/>
        <end position="421"/>
    </location>
</feature>
<dbReference type="FunFam" id="1.20.120.1780:FF:000001">
    <property type="entry name" value="4-hydroxybenzoate octaprenyltransferase"/>
    <property type="match status" value="1"/>
</dbReference>
<evidence type="ECO:0000313" key="16">
    <source>
        <dbReference type="Proteomes" id="UP000504606"/>
    </source>
</evidence>
<comment type="subcellular location">
    <subcellularLocation>
        <location evidence="2">Membrane</location>
        <topology evidence="2">Multi-pass membrane protein</topology>
    </subcellularLocation>
    <subcellularLocation>
        <location evidence="15">Mitochondrion inner membrane</location>
        <topology evidence="15">Multi-pass membrane protein</topology>
        <orientation evidence="15">Matrix side</orientation>
    </subcellularLocation>
</comment>
<keyword evidence="8" id="KW-0809">Transit peptide</keyword>
<evidence type="ECO:0000256" key="10">
    <source>
        <dbReference type="ARBA" id="ARBA00023136"/>
    </source>
</evidence>
<evidence type="ECO:0000256" key="14">
    <source>
        <dbReference type="ARBA" id="ARBA00051182"/>
    </source>
</evidence>
<dbReference type="Proteomes" id="UP000504606">
    <property type="component" value="Unplaced"/>
</dbReference>
<reference evidence="17" key="1">
    <citation type="submission" date="2025-08" db="UniProtKB">
        <authorList>
            <consortium name="RefSeq"/>
        </authorList>
    </citation>
    <scope>IDENTIFICATION</scope>
    <source>
        <tissue evidence="17">Whole organism</tissue>
    </source>
</reference>
<accession>A0A6J1RYI9</accession>
<dbReference type="GO" id="GO:0008412">
    <property type="term" value="F:4-hydroxybenzoate polyprenyltransferase activity"/>
    <property type="evidence" value="ECO:0007669"/>
    <property type="project" value="UniProtKB-EC"/>
</dbReference>
<feature type="transmembrane region" description="Helical" evidence="15">
    <location>
        <begin position="276"/>
        <end position="297"/>
    </location>
</feature>
<sequence>MYCRSILLRFNFREMTACSRQKIQNFSPQNPVVLKNLASCLCTKCRGSFNRKLGYNFKVIPYSLLGTQQPIFSTYRCSGSLSDKNKSLVKKITITVPPSSFKSSLPEAFQNDGSQLHTVKVPVRLPRFSERLVNKCPPHIQPYLKLMRMDRPIGTWLLYWPCGWSIAMGAPAGCFPNLEMLSLFAIGAFVMRGAGCTINDLWDRDIDKKVTRTQDRPLVNGSISPFDAVIFLMGQLGVGLLVLLQLNTYCVVLGASSLGLVVAYPLMKRVTYWPQLILGLTFNWGALLGWAALYGSVDLSVCLPLYVAGTCWTIFYDTIYAHQDKVDDVLLGIKSTAIKFGDDTKLWLTGFGASMIGGLVLSGVSCGIGWPYYASVAAVATHLTTQVYKLDINNPSDCANKFLSNHQVGFILFLGIVLGMMSKPDNTDREEKVVEKSNQIETSI</sequence>
<dbReference type="CTD" id="27235"/>
<keyword evidence="11 15" id="KW-0414">Isoprene biosynthesis</keyword>
<dbReference type="Gene3D" id="1.10.357.140">
    <property type="entry name" value="UbiA prenyltransferase"/>
    <property type="match status" value="1"/>
</dbReference>
<dbReference type="GO" id="GO:0005743">
    <property type="term" value="C:mitochondrial inner membrane"/>
    <property type="evidence" value="ECO:0007669"/>
    <property type="project" value="UniProtKB-SubCell"/>
</dbReference>
<evidence type="ECO:0000256" key="15">
    <source>
        <dbReference type="HAMAP-Rule" id="MF_03189"/>
    </source>
</evidence>
<dbReference type="InterPro" id="IPR000537">
    <property type="entry name" value="UbiA_prenyltransferase"/>
</dbReference>
<feature type="transmembrane region" description="Helical" evidence="15">
    <location>
        <begin position="344"/>
        <end position="364"/>
    </location>
</feature>
<comment type="catalytic activity">
    <reaction evidence="14">
        <text>an all-trans-polyprenyl diphosphate + 4-hydroxybenzoate = a 4-hydroxy-3-(all-trans-polyprenyl)benzoate + diphosphate</text>
        <dbReference type="Rhea" id="RHEA:44504"/>
        <dbReference type="Rhea" id="RHEA-COMP:9514"/>
        <dbReference type="Rhea" id="RHEA-COMP:9564"/>
        <dbReference type="ChEBI" id="CHEBI:17879"/>
        <dbReference type="ChEBI" id="CHEBI:33019"/>
        <dbReference type="ChEBI" id="CHEBI:58914"/>
        <dbReference type="ChEBI" id="CHEBI:78396"/>
        <dbReference type="EC" id="2.5.1.39"/>
    </reaction>
    <physiologicalReaction direction="left-to-right" evidence="14">
        <dbReference type="Rhea" id="RHEA:44505"/>
    </physiologicalReaction>
</comment>
<protein>
    <recommendedName>
        <fullName evidence="15">4-hydroxybenzoate polyprenyltransferase, mitochondrial</fullName>
        <shortName evidence="15">4-HB polyprenyltransferase</shortName>
        <ecNumber evidence="15">2.5.1.39</ecNumber>
    </recommendedName>
    <alternativeName>
        <fullName evidence="15">Para-hydroxybenzoate--polyprenyltransferase</fullName>
        <shortName evidence="15">PHB:PPT</shortName>
        <shortName evidence="15">PHB:polyprenyltransferase</shortName>
    </alternativeName>
</protein>
<dbReference type="GO" id="GO:0008299">
    <property type="term" value="P:isoprenoid biosynthetic process"/>
    <property type="evidence" value="ECO:0007669"/>
    <property type="project" value="UniProtKB-UniRule"/>
</dbReference>
<dbReference type="PROSITE" id="PS00943">
    <property type="entry name" value="UBIA"/>
    <property type="match status" value="1"/>
</dbReference>
<feature type="transmembrane region" description="Helical" evidence="15">
    <location>
        <begin position="303"/>
        <end position="323"/>
    </location>
</feature>
<dbReference type="RefSeq" id="XP_026274014.1">
    <property type="nucleotide sequence ID" value="XM_026418229.2"/>
</dbReference>
<dbReference type="GO" id="GO:0006744">
    <property type="term" value="P:ubiquinone biosynthetic process"/>
    <property type="evidence" value="ECO:0007669"/>
    <property type="project" value="UniProtKB-UniRule"/>
</dbReference>
<keyword evidence="16" id="KW-1185">Reference proteome</keyword>
<comment type="catalytic activity">
    <reaction evidence="13">
        <text>all-trans-nonaprenyl diphosphate + 4-hydroxybenzoate = 4-hydroxy-3-(all-trans-nonaprenyl)benzoate + diphosphate</text>
        <dbReference type="Rhea" id="RHEA:17709"/>
        <dbReference type="ChEBI" id="CHEBI:17879"/>
        <dbReference type="ChEBI" id="CHEBI:33019"/>
        <dbReference type="ChEBI" id="CHEBI:58391"/>
        <dbReference type="ChEBI" id="CHEBI:84502"/>
        <dbReference type="EC" id="2.5.1.39"/>
    </reaction>
    <physiologicalReaction direction="left-to-right" evidence="13">
        <dbReference type="Rhea" id="RHEA:17710"/>
    </physiologicalReaction>
</comment>
<dbReference type="EC" id="2.5.1.39" evidence="15"/>
<dbReference type="Pfam" id="PF01040">
    <property type="entry name" value="UbiA"/>
    <property type="match status" value="1"/>
</dbReference>
<evidence type="ECO:0000313" key="17">
    <source>
        <dbReference type="RefSeq" id="XP_026274014.1"/>
    </source>
</evidence>
<evidence type="ECO:0000256" key="7">
    <source>
        <dbReference type="ARBA" id="ARBA00022792"/>
    </source>
</evidence>
<evidence type="ECO:0000256" key="2">
    <source>
        <dbReference type="ARBA" id="ARBA00004141"/>
    </source>
</evidence>
<dbReference type="GeneID" id="113203500"/>
<dbReference type="FunFam" id="1.10.357.140:FF:000003">
    <property type="entry name" value="4-hydroxybenzoate polyprenyltransferase, mitochondrial"/>
    <property type="match status" value="1"/>
</dbReference>
<keyword evidence="7 15" id="KW-0999">Mitochondrion inner membrane</keyword>
<comment type="function">
    <text evidence="15">Catalyzes the prenylation of para-hydroxybenzoate (PHB) with an all-trans polyprenyl group. Mediates the second step in the final reaction sequence of coenzyme Q (CoQ) biosynthesis, which is the condensation of the polyisoprenoid side chain with PHB, generating the first membrane-bound Q intermediate.</text>
</comment>
<comment type="cofactor">
    <cofactor evidence="1 15">
        <name>Mg(2+)</name>
        <dbReference type="ChEBI" id="CHEBI:18420"/>
    </cofactor>
</comment>
<dbReference type="PANTHER" id="PTHR11048">
    <property type="entry name" value="PRENYLTRANSFERASES"/>
    <property type="match status" value="1"/>
</dbReference>
<evidence type="ECO:0000256" key="1">
    <source>
        <dbReference type="ARBA" id="ARBA00001946"/>
    </source>
</evidence>
<feature type="transmembrane region" description="Helical" evidence="15">
    <location>
        <begin position="181"/>
        <end position="202"/>
    </location>
</feature>
<evidence type="ECO:0000256" key="3">
    <source>
        <dbReference type="ARBA" id="ARBA00005985"/>
    </source>
</evidence>
<dbReference type="CDD" id="cd13959">
    <property type="entry name" value="PT_UbiA_COQ2"/>
    <property type="match status" value="1"/>
</dbReference>
<evidence type="ECO:0000256" key="13">
    <source>
        <dbReference type="ARBA" id="ARBA00050454"/>
    </source>
</evidence>
<keyword evidence="9 15" id="KW-1133">Transmembrane helix</keyword>
<keyword evidence="6 15" id="KW-0812">Transmembrane</keyword>
<dbReference type="OrthoDB" id="18170at2759"/>
<dbReference type="UniPathway" id="UPA00232"/>
<dbReference type="InterPro" id="IPR006370">
    <property type="entry name" value="HB_polyprenyltransferase-like"/>
</dbReference>
<dbReference type="InterPro" id="IPR030470">
    <property type="entry name" value="UbiA_prenylTrfase_CS"/>
</dbReference>
<dbReference type="NCBIfam" id="TIGR01474">
    <property type="entry name" value="ubiA_proteo"/>
    <property type="match status" value="1"/>
</dbReference>
<feature type="transmembrane region" description="Helical" evidence="15">
    <location>
        <begin position="156"/>
        <end position="175"/>
    </location>
</feature>
<feature type="transmembrane region" description="Helical" evidence="15">
    <location>
        <begin position="246"/>
        <end position="264"/>
    </location>
</feature>
<dbReference type="HAMAP" id="MF_01635">
    <property type="entry name" value="UbiA"/>
    <property type="match status" value="1"/>
</dbReference>
<keyword evidence="10 15" id="KW-0472">Membrane</keyword>
<dbReference type="AlphaFoldDB" id="A0A6J1RYI9"/>
<evidence type="ECO:0000256" key="12">
    <source>
        <dbReference type="ARBA" id="ARBA00049890"/>
    </source>
</evidence>
<keyword evidence="4 15" id="KW-0808">Transferase</keyword>
<evidence type="ECO:0000256" key="4">
    <source>
        <dbReference type="ARBA" id="ARBA00022679"/>
    </source>
</evidence>
<gene>
    <name evidence="17" type="primary">LOC113203500</name>
    <name evidence="15" type="synonym">coq2</name>
</gene>
<evidence type="ECO:0000256" key="8">
    <source>
        <dbReference type="ARBA" id="ARBA00022946"/>
    </source>
</evidence>
<evidence type="ECO:0000256" key="5">
    <source>
        <dbReference type="ARBA" id="ARBA00022688"/>
    </source>
</evidence>
<dbReference type="InterPro" id="IPR039653">
    <property type="entry name" value="Prenyltransferase"/>
</dbReference>
<comment type="similarity">
    <text evidence="3 15">Belongs to the UbiA prenyltransferase family.</text>
</comment>
<dbReference type="KEGG" id="foc:113203500"/>
<keyword evidence="15" id="KW-0496">Mitochondrion</keyword>
<proteinExistence type="inferred from homology"/>
<evidence type="ECO:0000256" key="9">
    <source>
        <dbReference type="ARBA" id="ARBA00022989"/>
    </source>
</evidence>
<organism evidence="16 17">
    <name type="scientific">Frankliniella occidentalis</name>
    <name type="common">Western flower thrips</name>
    <name type="synonym">Euthrips occidentalis</name>
    <dbReference type="NCBI Taxonomy" id="133901"/>
    <lineage>
        <taxon>Eukaryota</taxon>
        <taxon>Metazoa</taxon>
        <taxon>Ecdysozoa</taxon>
        <taxon>Arthropoda</taxon>
        <taxon>Hexapoda</taxon>
        <taxon>Insecta</taxon>
        <taxon>Pterygota</taxon>
        <taxon>Neoptera</taxon>
        <taxon>Paraneoptera</taxon>
        <taxon>Thysanoptera</taxon>
        <taxon>Terebrantia</taxon>
        <taxon>Thripoidea</taxon>
        <taxon>Thripidae</taxon>
        <taxon>Frankliniella</taxon>
    </lineage>
</organism>
<comment type="catalytic activity">
    <reaction evidence="12">
        <text>all-trans-decaprenyl diphosphate + 4-hydroxybenzoate = 4-hydroxy-3-(all-trans-decaprenyl)benzoate + diphosphate</text>
        <dbReference type="Rhea" id="RHEA:44564"/>
        <dbReference type="ChEBI" id="CHEBI:17879"/>
        <dbReference type="ChEBI" id="CHEBI:33019"/>
        <dbReference type="ChEBI" id="CHEBI:60721"/>
        <dbReference type="ChEBI" id="CHEBI:84503"/>
        <dbReference type="EC" id="2.5.1.39"/>
    </reaction>
    <physiologicalReaction direction="left-to-right" evidence="12">
        <dbReference type="Rhea" id="RHEA:44565"/>
    </physiologicalReaction>
</comment>
<name>A0A6J1RYI9_FRAOC</name>
<evidence type="ECO:0000256" key="6">
    <source>
        <dbReference type="ARBA" id="ARBA00022692"/>
    </source>
</evidence>
<evidence type="ECO:0000256" key="11">
    <source>
        <dbReference type="ARBA" id="ARBA00023229"/>
    </source>
</evidence>
<dbReference type="InterPro" id="IPR044878">
    <property type="entry name" value="UbiA_sf"/>
</dbReference>
<comment type="pathway">
    <text evidence="15">Cofactor biosynthesis; ubiquinone biosynthesis.</text>
</comment>